<protein>
    <submittedName>
        <fullName evidence="4">Fumarate hydratase subunit beta</fullName>
    </submittedName>
</protein>
<organism evidence="4 5">
    <name type="scientific">Sharpea azabuensis</name>
    <dbReference type="NCBI Taxonomy" id="322505"/>
    <lineage>
        <taxon>Bacteria</taxon>
        <taxon>Bacillati</taxon>
        <taxon>Bacillota</taxon>
        <taxon>Erysipelotrichia</taxon>
        <taxon>Erysipelotrichales</taxon>
        <taxon>Coprobacillaceae</taxon>
        <taxon>Sharpea</taxon>
    </lineage>
</organism>
<evidence type="ECO:0000256" key="1">
    <source>
        <dbReference type="ARBA" id="ARBA00008876"/>
    </source>
</evidence>
<evidence type="ECO:0000259" key="3">
    <source>
        <dbReference type="Pfam" id="PF05683"/>
    </source>
</evidence>
<dbReference type="PANTHER" id="PTHR43351">
    <property type="entry name" value="L(+)-TARTRATE DEHYDRATASE SUBUNIT BETA"/>
    <property type="match status" value="1"/>
</dbReference>
<dbReference type="Pfam" id="PF05683">
    <property type="entry name" value="Fumerase_C"/>
    <property type="match status" value="1"/>
</dbReference>
<reference evidence="5" key="1">
    <citation type="submission" date="2016-10" db="EMBL/GenBank/DDBJ databases">
        <authorList>
            <person name="Varghese N."/>
        </authorList>
    </citation>
    <scope>NUCLEOTIDE SEQUENCE [LARGE SCALE GENOMIC DNA]</scope>
    <source>
        <strain evidence="5">DSM 20406</strain>
    </source>
</reference>
<evidence type="ECO:0000256" key="2">
    <source>
        <dbReference type="ARBA" id="ARBA00023239"/>
    </source>
</evidence>
<dbReference type="EMBL" id="FNYK01000008">
    <property type="protein sequence ID" value="SEI52882.1"/>
    <property type="molecule type" value="Genomic_DNA"/>
</dbReference>
<dbReference type="InterPro" id="IPR036660">
    <property type="entry name" value="Fe-S_hydroAse_TtdB_cat_sf"/>
</dbReference>
<dbReference type="AlphaFoldDB" id="A0A1H6RNV2"/>
<comment type="similarity">
    <text evidence="1">Belongs to the class-I fumarase family.</text>
</comment>
<keyword evidence="5" id="KW-1185">Reference proteome</keyword>
<dbReference type="SUPFAM" id="SSF117457">
    <property type="entry name" value="FumA C-terminal domain-like"/>
    <property type="match status" value="1"/>
</dbReference>
<evidence type="ECO:0000313" key="4">
    <source>
        <dbReference type="EMBL" id="SEI52882.1"/>
    </source>
</evidence>
<dbReference type="InterPro" id="IPR004647">
    <property type="entry name" value="Fe-S_hydro-lyase_TtdB-typ_cat"/>
</dbReference>
<evidence type="ECO:0000313" key="5">
    <source>
        <dbReference type="Proteomes" id="UP000183028"/>
    </source>
</evidence>
<sequence>MIELTTPFTKEKARMLKAGDQVLLSGVIYTGRDAAHKRLVDALEHNLPLPFDPMDAIIYFVGPAPAAPGEIIGSCGPTTSYRMDAYSPKLLSVGLRGMIGKGKRNDEVVEAMKKYDGVYFGAIGGAGALMAHCVKEVEVIAYEDLGTEAIRRLVVKDMPLTVVIDSKGRDLYKIGKEKYLHYAHED</sequence>
<accession>A0A1H6RNV2</accession>
<dbReference type="PANTHER" id="PTHR43351:SF2">
    <property type="entry name" value="L(+)-TARTRATE DEHYDRATASE SUBUNIT BETA-RELATED"/>
    <property type="match status" value="1"/>
</dbReference>
<dbReference type="eggNOG" id="COG1838">
    <property type="taxonomic scope" value="Bacteria"/>
</dbReference>
<name>A0A1H6RNV2_9FIRM</name>
<dbReference type="OrthoDB" id="9798978at2"/>
<dbReference type="RefSeq" id="WP_074731365.1">
    <property type="nucleotide sequence ID" value="NZ_CACVPP010000014.1"/>
</dbReference>
<feature type="domain" description="Fe-S hydro-lyase tartrate dehydratase beta-type catalytic" evidence="3">
    <location>
        <begin position="2"/>
        <end position="173"/>
    </location>
</feature>
<dbReference type="Gene3D" id="3.20.130.10">
    <property type="entry name" value="Fe-S hydro-lyase, tartrate dehydratase beta-type, catalytic domain"/>
    <property type="match status" value="1"/>
</dbReference>
<keyword evidence="2" id="KW-0456">Lyase</keyword>
<dbReference type="NCBIfam" id="TIGR00723">
    <property type="entry name" value="ttdB_fumA_fumB"/>
    <property type="match status" value="1"/>
</dbReference>
<dbReference type="STRING" id="322505.SAMN04487836_11549"/>
<dbReference type="NCBIfam" id="NF005310">
    <property type="entry name" value="PRK06842.1"/>
    <property type="match status" value="1"/>
</dbReference>
<dbReference type="GO" id="GO:0016836">
    <property type="term" value="F:hydro-lyase activity"/>
    <property type="evidence" value="ECO:0007669"/>
    <property type="project" value="InterPro"/>
</dbReference>
<dbReference type="Proteomes" id="UP000183028">
    <property type="component" value="Unassembled WGS sequence"/>
</dbReference>
<gene>
    <name evidence="4" type="ORF">SAMN04487834_10089</name>
</gene>
<proteinExistence type="inferred from homology"/>